<evidence type="ECO:0000313" key="2">
    <source>
        <dbReference type="Proteomes" id="UP000790347"/>
    </source>
</evidence>
<reference evidence="1" key="1">
    <citation type="submission" date="2013-05" db="EMBL/GenBank/DDBJ databases">
        <authorList>
            <person name="Yim A.K.Y."/>
            <person name="Chan T.F."/>
            <person name="Ji K.M."/>
            <person name="Liu X.Y."/>
            <person name="Zhou J.W."/>
            <person name="Li R.Q."/>
            <person name="Yang K.Y."/>
            <person name="Li J."/>
            <person name="Li M."/>
            <person name="Law P.T.W."/>
            <person name="Wu Y.L."/>
            <person name="Cai Z.L."/>
            <person name="Qin H."/>
            <person name="Bao Y."/>
            <person name="Leung R.K.K."/>
            <person name="Ng P.K.S."/>
            <person name="Zou J."/>
            <person name="Zhong X.J."/>
            <person name="Ran P.X."/>
            <person name="Zhong N.S."/>
            <person name="Liu Z.G."/>
            <person name="Tsui S.K.W."/>
        </authorList>
    </citation>
    <scope>NUCLEOTIDE SEQUENCE</scope>
    <source>
        <strain evidence="1">Derf</strain>
        <tissue evidence="1">Whole organism</tissue>
    </source>
</reference>
<dbReference type="AlphaFoldDB" id="A0A922I0C1"/>
<organism evidence="1 2">
    <name type="scientific">Dermatophagoides farinae</name>
    <name type="common">American house dust mite</name>
    <dbReference type="NCBI Taxonomy" id="6954"/>
    <lineage>
        <taxon>Eukaryota</taxon>
        <taxon>Metazoa</taxon>
        <taxon>Ecdysozoa</taxon>
        <taxon>Arthropoda</taxon>
        <taxon>Chelicerata</taxon>
        <taxon>Arachnida</taxon>
        <taxon>Acari</taxon>
        <taxon>Acariformes</taxon>
        <taxon>Sarcoptiformes</taxon>
        <taxon>Astigmata</taxon>
        <taxon>Psoroptidia</taxon>
        <taxon>Analgoidea</taxon>
        <taxon>Pyroglyphidae</taxon>
        <taxon>Dermatophagoidinae</taxon>
        <taxon>Dermatophagoides</taxon>
    </lineage>
</organism>
<sequence length="86" mass="10220">MDKFLSWSLLTLEFKESPAIIYFCVGVHSFDNFFIRIINETKINHIQCYMILYVGHNLITDDLIFFASIQRSNYKRHAGMQKNKIQ</sequence>
<accession>A0A922I0C1</accession>
<proteinExistence type="predicted"/>
<dbReference type="Proteomes" id="UP000790347">
    <property type="component" value="Unassembled WGS sequence"/>
</dbReference>
<gene>
    <name evidence="1" type="ORF">DERF_007080</name>
</gene>
<keyword evidence="2" id="KW-1185">Reference proteome</keyword>
<comment type="caution">
    <text evidence="1">The sequence shown here is derived from an EMBL/GenBank/DDBJ whole genome shotgun (WGS) entry which is preliminary data.</text>
</comment>
<evidence type="ECO:0000313" key="1">
    <source>
        <dbReference type="EMBL" id="KAH9516332.1"/>
    </source>
</evidence>
<protein>
    <submittedName>
        <fullName evidence="1">Uncharacterized protein</fullName>
    </submittedName>
</protein>
<reference evidence="1" key="2">
    <citation type="journal article" date="2022" name="Res Sq">
        <title>Comparative Genomics Reveals Insights into the Divergent Evolution of Astigmatic Mites and Household Pest Adaptations.</title>
        <authorList>
            <person name="Xiong Q."/>
            <person name="Wan A.T.-Y."/>
            <person name="Liu X.-Y."/>
            <person name="Fung C.S.-H."/>
            <person name="Xiao X."/>
            <person name="Malainual N."/>
            <person name="Hou J."/>
            <person name="Wang L."/>
            <person name="Wang M."/>
            <person name="Yang K."/>
            <person name="Cui Y."/>
            <person name="Leung E."/>
            <person name="Nong W."/>
            <person name="Shin S.-K."/>
            <person name="Au S."/>
            <person name="Jeong K.Y."/>
            <person name="Chew F.T."/>
            <person name="Hui J."/>
            <person name="Leung T.F."/>
            <person name="Tungtrongchitr A."/>
            <person name="Zhong N."/>
            <person name="Liu Z."/>
            <person name="Tsui S."/>
        </authorList>
    </citation>
    <scope>NUCLEOTIDE SEQUENCE</scope>
    <source>
        <strain evidence="1">Derf</strain>
        <tissue evidence="1">Whole organism</tissue>
    </source>
</reference>
<dbReference type="EMBL" id="ASGP02000003">
    <property type="protein sequence ID" value="KAH9516332.1"/>
    <property type="molecule type" value="Genomic_DNA"/>
</dbReference>
<name>A0A922I0C1_DERFA</name>